<feature type="transmembrane region" description="Helical" evidence="11">
    <location>
        <begin position="198"/>
        <end position="222"/>
    </location>
</feature>
<feature type="transmembrane region" description="Helical" evidence="11">
    <location>
        <begin position="113"/>
        <end position="132"/>
    </location>
</feature>
<dbReference type="PROSITE" id="PS50227">
    <property type="entry name" value="G_PROTEIN_RECEP_F2_3"/>
    <property type="match status" value="1"/>
</dbReference>
<keyword evidence="4 11" id="KW-0812">Transmembrane</keyword>
<keyword evidence="8" id="KW-0675">Receptor</keyword>
<feature type="transmembrane region" description="Helical" evidence="11">
    <location>
        <begin position="234"/>
        <end position="253"/>
    </location>
</feature>
<evidence type="ECO:0000256" key="4">
    <source>
        <dbReference type="ARBA" id="ARBA00022692"/>
    </source>
</evidence>
<dbReference type="InterPro" id="IPR001879">
    <property type="entry name" value="GPCR_2_extracellular_dom"/>
</dbReference>
<proteinExistence type="inferred from homology"/>
<dbReference type="GO" id="GO:0007166">
    <property type="term" value="P:cell surface receptor signaling pathway"/>
    <property type="evidence" value="ECO:0007669"/>
    <property type="project" value="InterPro"/>
</dbReference>
<evidence type="ECO:0000256" key="3">
    <source>
        <dbReference type="ARBA" id="ARBA00022475"/>
    </source>
</evidence>
<keyword evidence="3" id="KW-1003">Cell membrane</keyword>
<accession>A0A9D4HAL1</accession>
<dbReference type="AlphaFoldDB" id="A0A9D4HAL1"/>
<comment type="subcellular location">
    <subcellularLocation>
        <location evidence="1">Cell membrane</location>
        <topology evidence="1">Multi-pass membrane protein</topology>
    </subcellularLocation>
</comment>
<dbReference type="GO" id="GO:0007188">
    <property type="term" value="P:adenylate cyclase-modulating G protein-coupled receptor signaling pathway"/>
    <property type="evidence" value="ECO:0007669"/>
    <property type="project" value="TreeGrafter"/>
</dbReference>
<keyword evidence="7 11" id="KW-0472">Membrane</keyword>
<evidence type="ECO:0000256" key="8">
    <source>
        <dbReference type="ARBA" id="ARBA00023170"/>
    </source>
</evidence>
<dbReference type="Gene3D" id="4.10.1240.10">
    <property type="entry name" value="GPCR, family 2, extracellular hormone receptor domain"/>
    <property type="match status" value="1"/>
</dbReference>
<evidence type="ECO:0000256" key="11">
    <source>
        <dbReference type="SAM" id="Phobius"/>
    </source>
</evidence>
<dbReference type="Pfam" id="PF02793">
    <property type="entry name" value="HRM"/>
    <property type="match status" value="1"/>
</dbReference>
<dbReference type="GO" id="GO:0017046">
    <property type="term" value="F:peptide hormone binding"/>
    <property type="evidence" value="ECO:0007669"/>
    <property type="project" value="TreeGrafter"/>
</dbReference>
<dbReference type="InterPro" id="IPR050332">
    <property type="entry name" value="GPCR_2"/>
</dbReference>
<evidence type="ECO:0000256" key="7">
    <source>
        <dbReference type="ARBA" id="ARBA00023136"/>
    </source>
</evidence>
<evidence type="ECO:0000256" key="2">
    <source>
        <dbReference type="ARBA" id="ARBA00005314"/>
    </source>
</evidence>
<evidence type="ECO:0000256" key="9">
    <source>
        <dbReference type="ARBA" id="ARBA00023180"/>
    </source>
</evidence>
<reference evidence="14" key="1">
    <citation type="journal article" date="2019" name="bioRxiv">
        <title>The Genome of the Zebra Mussel, Dreissena polymorpha: A Resource for Invasive Species Research.</title>
        <authorList>
            <person name="McCartney M.A."/>
            <person name="Auch B."/>
            <person name="Kono T."/>
            <person name="Mallez S."/>
            <person name="Zhang Y."/>
            <person name="Obille A."/>
            <person name="Becker A."/>
            <person name="Abrahante J.E."/>
            <person name="Garbe J."/>
            <person name="Badalamenti J.P."/>
            <person name="Herman A."/>
            <person name="Mangelson H."/>
            <person name="Liachko I."/>
            <person name="Sullivan S."/>
            <person name="Sone E.D."/>
            <person name="Koren S."/>
            <person name="Silverstein K.A.T."/>
            <person name="Beckman K.B."/>
            <person name="Gohl D.M."/>
        </authorList>
    </citation>
    <scope>NUCLEOTIDE SEQUENCE</scope>
    <source>
        <strain evidence="14">Duluth1</strain>
        <tissue evidence="14">Whole animal</tissue>
    </source>
</reference>
<dbReference type="PANTHER" id="PTHR45620">
    <property type="entry name" value="PDF RECEPTOR-LIKE PROTEIN-RELATED"/>
    <property type="match status" value="1"/>
</dbReference>
<dbReference type="PROSITE" id="PS50261">
    <property type="entry name" value="G_PROTEIN_RECEP_F2_4"/>
    <property type="match status" value="1"/>
</dbReference>
<dbReference type="SUPFAM" id="SSF81321">
    <property type="entry name" value="Family A G protein-coupled receptor-like"/>
    <property type="match status" value="1"/>
</dbReference>
<evidence type="ECO:0000259" key="12">
    <source>
        <dbReference type="PROSITE" id="PS50227"/>
    </source>
</evidence>
<gene>
    <name evidence="14" type="ORF">DPMN_073191</name>
</gene>
<dbReference type="SMART" id="SM00008">
    <property type="entry name" value="HormR"/>
    <property type="match status" value="1"/>
</dbReference>
<keyword evidence="6" id="KW-0297">G-protein coupled receptor</keyword>
<dbReference type="Proteomes" id="UP000828390">
    <property type="component" value="Unassembled WGS sequence"/>
</dbReference>
<name>A0A9D4HAL1_DREPO</name>
<organism evidence="14 15">
    <name type="scientific">Dreissena polymorpha</name>
    <name type="common">Zebra mussel</name>
    <name type="synonym">Mytilus polymorpha</name>
    <dbReference type="NCBI Taxonomy" id="45954"/>
    <lineage>
        <taxon>Eukaryota</taxon>
        <taxon>Metazoa</taxon>
        <taxon>Spiralia</taxon>
        <taxon>Lophotrochozoa</taxon>
        <taxon>Mollusca</taxon>
        <taxon>Bivalvia</taxon>
        <taxon>Autobranchia</taxon>
        <taxon>Heteroconchia</taxon>
        <taxon>Euheterodonta</taxon>
        <taxon>Imparidentia</taxon>
        <taxon>Neoheterodontei</taxon>
        <taxon>Myida</taxon>
        <taxon>Dreissenoidea</taxon>
        <taxon>Dreissenidae</taxon>
        <taxon>Dreissena</taxon>
    </lineage>
</organism>
<protein>
    <submittedName>
        <fullName evidence="14">Uncharacterized protein</fullName>
    </submittedName>
</protein>
<keyword evidence="15" id="KW-1185">Reference proteome</keyword>
<keyword evidence="9" id="KW-0325">Glycoprotein</keyword>
<feature type="domain" description="G-protein coupled receptors family 2 profile 2" evidence="13">
    <location>
        <begin position="107"/>
        <end position="355"/>
    </location>
</feature>
<keyword evidence="5 11" id="KW-1133">Transmembrane helix</keyword>
<sequence>MDGLDERRLLCEARIQEPPPADGVYCNATWDHLLCWDYTPTMTVASQKCPYDVRGLRGGAIATRRCESDGSWFRHSIYNASGGWTNYSACLDIAPSQPDHRDHVVRIQLMSNIGYAISLVALVFALVIMLVSKRLRSKSNILHMNLFLAFILRATVHFLNLLLVDQPYLELESDLDTKVTSSANPQEPTWDCKLVTALAVYTLSASMTWILVEGLYLQILIYKTLFTSRHGTRMYVCLGWLLPLLIFIPWILIKVYVKDSPNTQSLFDRCWVTRNDSPYMWIVRGPIAFTVLINFIFFTNTLRVLCTSENIGRHVTSNKHQLRKTAKFVLVLIPLFGVVYMYSVPCRPTSAPTSQ</sequence>
<keyword evidence="10" id="KW-0807">Transducer</keyword>
<comment type="caution">
    <text evidence="14">The sequence shown here is derived from an EMBL/GenBank/DDBJ whole genome shotgun (WGS) entry which is preliminary data.</text>
</comment>
<evidence type="ECO:0000256" key="1">
    <source>
        <dbReference type="ARBA" id="ARBA00004651"/>
    </source>
</evidence>
<dbReference type="GO" id="GO:0005886">
    <property type="term" value="C:plasma membrane"/>
    <property type="evidence" value="ECO:0007669"/>
    <property type="project" value="UniProtKB-SubCell"/>
</dbReference>
<evidence type="ECO:0000259" key="13">
    <source>
        <dbReference type="PROSITE" id="PS50261"/>
    </source>
</evidence>
<dbReference type="Pfam" id="PF00002">
    <property type="entry name" value="7tm_2"/>
    <property type="match status" value="1"/>
</dbReference>
<evidence type="ECO:0000313" key="15">
    <source>
        <dbReference type="Proteomes" id="UP000828390"/>
    </source>
</evidence>
<dbReference type="SUPFAM" id="SSF111418">
    <property type="entry name" value="Hormone receptor domain"/>
    <property type="match status" value="1"/>
</dbReference>
<dbReference type="PROSITE" id="PS00649">
    <property type="entry name" value="G_PROTEIN_RECEP_F2_1"/>
    <property type="match status" value="1"/>
</dbReference>
<reference evidence="14" key="2">
    <citation type="submission" date="2020-11" db="EMBL/GenBank/DDBJ databases">
        <authorList>
            <person name="McCartney M.A."/>
            <person name="Auch B."/>
            <person name="Kono T."/>
            <person name="Mallez S."/>
            <person name="Becker A."/>
            <person name="Gohl D.M."/>
            <person name="Silverstein K.A.T."/>
            <person name="Koren S."/>
            <person name="Bechman K.B."/>
            <person name="Herman A."/>
            <person name="Abrahante J.E."/>
            <person name="Garbe J."/>
        </authorList>
    </citation>
    <scope>NUCLEOTIDE SEQUENCE</scope>
    <source>
        <strain evidence="14">Duluth1</strain>
        <tissue evidence="14">Whole animal</tissue>
    </source>
</reference>
<dbReference type="EMBL" id="JAIWYP010000014">
    <property type="protein sequence ID" value="KAH3713399.1"/>
    <property type="molecule type" value="Genomic_DNA"/>
</dbReference>
<dbReference type="OrthoDB" id="16753at2759"/>
<dbReference type="InterPro" id="IPR000832">
    <property type="entry name" value="GPCR_2_secretin-like"/>
</dbReference>
<feature type="transmembrane region" description="Helical" evidence="11">
    <location>
        <begin position="144"/>
        <end position="164"/>
    </location>
</feature>
<feature type="domain" description="G-protein coupled receptors family 2 profile 1" evidence="12">
    <location>
        <begin position="10"/>
        <end position="94"/>
    </location>
</feature>
<feature type="transmembrane region" description="Helical" evidence="11">
    <location>
        <begin position="326"/>
        <end position="344"/>
    </location>
</feature>
<dbReference type="PRINTS" id="PR00249">
    <property type="entry name" value="GPCRSECRETIN"/>
</dbReference>
<comment type="similarity">
    <text evidence="2">Belongs to the G-protein coupled receptor 2 family.</text>
</comment>
<evidence type="ECO:0000256" key="10">
    <source>
        <dbReference type="ARBA" id="ARBA00023224"/>
    </source>
</evidence>
<dbReference type="InterPro" id="IPR036445">
    <property type="entry name" value="GPCR_2_extracell_dom_sf"/>
</dbReference>
<dbReference type="PANTHER" id="PTHR45620:SF1">
    <property type="entry name" value="G-PROTEIN COUPLED RECEPTORS FAMILY 2 PROFILE 2 DOMAIN-CONTAINING PROTEIN"/>
    <property type="match status" value="1"/>
</dbReference>
<dbReference type="GO" id="GO:0008528">
    <property type="term" value="F:G protein-coupled peptide receptor activity"/>
    <property type="evidence" value="ECO:0007669"/>
    <property type="project" value="TreeGrafter"/>
</dbReference>
<evidence type="ECO:0000256" key="5">
    <source>
        <dbReference type="ARBA" id="ARBA00022989"/>
    </source>
</evidence>
<dbReference type="InterPro" id="IPR017981">
    <property type="entry name" value="GPCR_2-like_7TM"/>
</dbReference>
<evidence type="ECO:0000256" key="6">
    <source>
        <dbReference type="ARBA" id="ARBA00023040"/>
    </source>
</evidence>
<feature type="transmembrane region" description="Helical" evidence="11">
    <location>
        <begin position="281"/>
        <end position="305"/>
    </location>
</feature>
<evidence type="ECO:0000313" key="14">
    <source>
        <dbReference type="EMBL" id="KAH3713399.1"/>
    </source>
</evidence>
<dbReference type="Gene3D" id="1.20.1070.10">
    <property type="entry name" value="Rhodopsin 7-helix transmembrane proteins"/>
    <property type="match status" value="1"/>
</dbReference>
<dbReference type="InterPro" id="IPR017983">
    <property type="entry name" value="GPCR_2_secretin-like_CS"/>
</dbReference>